<feature type="compositionally biased region" description="Acidic residues" evidence="4">
    <location>
        <begin position="918"/>
        <end position="931"/>
    </location>
</feature>
<dbReference type="Gene3D" id="1.25.40.180">
    <property type="match status" value="3"/>
</dbReference>
<evidence type="ECO:0000256" key="3">
    <source>
        <dbReference type="SAM" id="Coils"/>
    </source>
</evidence>
<dbReference type="GO" id="GO:0003723">
    <property type="term" value="F:RNA binding"/>
    <property type="evidence" value="ECO:0007669"/>
    <property type="project" value="InterPro"/>
</dbReference>
<dbReference type="InterPro" id="IPR003890">
    <property type="entry name" value="MIF4G-like_typ-3"/>
</dbReference>
<evidence type="ECO:0000256" key="4">
    <source>
        <dbReference type="SAM" id="MobiDB-lite"/>
    </source>
</evidence>
<feature type="region of interest" description="Disordered" evidence="4">
    <location>
        <begin position="999"/>
        <end position="1022"/>
    </location>
</feature>
<dbReference type="Pfam" id="PF04050">
    <property type="entry name" value="Upf2"/>
    <property type="match status" value="1"/>
</dbReference>
<dbReference type="FunFam" id="1.25.40.180:FF:000030">
    <property type="entry name" value="Regulator of nonsense transcripts UPF2"/>
    <property type="match status" value="1"/>
</dbReference>
<protein>
    <recommendedName>
        <fullName evidence="5">MIF4G domain-containing protein</fullName>
    </recommendedName>
</protein>
<dbReference type="SMART" id="SM00543">
    <property type="entry name" value="MIF4G"/>
    <property type="match status" value="3"/>
</dbReference>
<dbReference type="Proteomes" id="UP000708148">
    <property type="component" value="Unassembled WGS sequence"/>
</dbReference>
<comment type="subcellular location">
    <subcellularLocation>
        <location evidence="1">Cytoplasm</location>
    </subcellularLocation>
</comment>
<dbReference type="GO" id="GO:0005737">
    <property type="term" value="C:cytoplasm"/>
    <property type="evidence" value="ECO:0007669"/>
    <property type="project" value="UniProtKB-SubCell"/>
</dbReference>
<dbReference type="Pfam" id="PF02854">
    <property type="entry name" value="MIF4G"/>
    <property type="match status" value="3"/>
</dbReference>
<comment type="caution">
    <text evidence="6">The sequence shown here is derived from an EMBL/GenBank/DDBJ whole genome shotgun (WGS) entry which is preliminary data.</text>
</comment>
<dbReference type="InterPro" id="IPR039762">
    <property type="entry name" value="Nmd2/UPF2"/>
</dbReference>
<keyword evidence="7" id="KW-1185">Reference proteome</keyword>
<dbReference type="InterPro" id="IPR007193">
    <property type="entry name" value="Upf2/Nmd2_C"/>
</dbReference>
<feature type="domain" description="MIF4G" evidence="5">
    <location>
        <begin position="496"/>
        <end position="686"/>
    </location>
</feature>
<keyword evidence="2" id="KW-0963">Cytoplasm</keyword>
<feature type="domain" description="MIF4G" evidence="5">
    <location>
        <begin position="130"/>
        <end position="382"/>
    </location>
</feature>
<feature type="region of interest" description="Disordered" evidence="4">
    <location>
        <begin position="917"/>
        <end position="964"/>
    </location>
</feature>
<dbReference type="EMBL" id="CAJHUC010001700">
    <property type="protein sequence ID" value="CAD7702075.1"/>
    <property type="molecule type" value="Genomic_DNA"/>
</dbReference>
<dbReference type="InterPro" id="IPR016024">
    <property type="entry name" value="ARM-type_fold"/>
</dbReference>
<dbReference type="GO" id="GO:0000184">
    <property type="term" value="P:nuclear-transcribed mRNA catabolic process, nonsense-mediated decay"/>
    <property type="evidence" value="ECO:0007669"/>
    <property type="project" value="InterPro"/>
</dbReference>
<feature type="compositionally biased region" description="Basic and acidic residues" evidence="4">
    <location>
        <begin position="60"/>
        <end position="73"/>
    </location>
</feature>
<name>A0A8S1J768_9CHLO</name>
<feature type="domain" description="MIF4G" evidence="5">
    <location>
        <begin position="700"/>
        <end position="902"/>
    </location>
</feature>
<feature type="region of interest" description="Disordered" evidence="4">
    <location>
        <begin position="60"/>
        <end position="80"/>
    </location>
</feature>
<sequence>MARGIPALLAAGGGIPPHRVGVLHRELDPEVRKDFGSVLVIGFLRAGAVWGIAGSKPMTVEREGEGAGKDGQKETGGWSDPEGLVSILEEVKERAERLCQQFKEQREKRQGNLDVTHPSDDELKKCESSVKRNAALIKKLRGISEESRNSLCEEILKVNQSRYVSEAVVAIAETPIKSKDIPAAIQVCTLLHNRYSDFRAGIVDALVKSLNGANKSAGDDEKVIGSRRRSCVRLLVELLLCGVHQNLSVLHSVLKELVVADYHSNQDGYLLHLLLLTTFSKAGRDQLLGLPHKPRISLPIGVEGEEGDGVPEAVQPALRCAKAALLDLEAEQSKRFMAPEEDRRQFRDGLERAFSVASSTLVTEHADLRQQEQDNMHVLNTRGELPEEMAAQYEKKRKAFEALQRNMSAFAESLDKDLPDLPDDSLTRVTTDSQATGGDLGDDSGPPPLFDDAETQAFYETLPDLRALVPAVLLGVAEDKVMAKDGRARASNQELDALLSRLPTCVTRDSADEISVNFCYLNSKAARKRLMRALCDVPKGSLQLLSFFARIAATLKQVYPDIANGVCQYLEEEFAALLTHKDPTEMTLEPRIRNMRYIGELCKFRIIPFGTVFIFLKQLLDDFVHHSIDAACALIETAGSFLIRLPETQIRMENMLEVMMRLKNAKTLDNRQKTLVDSAYFVCKPPRSGARRKRRPPIHAYIRHLIYNVLMEDSILYVLKKLRRVPWAEYEYIIVRCLVKAAGRRFSHVSLVASLCAGLTKYHDTLAIRIVDEVLEEMQNGLEYPSFGLYQRRVAHVRLLGELYNYRLLDSRTLFESLYWILNFGHDTPEDAMRLDPPGDTFRIRMICTLLDTCGRYFSKGTAKRKLDRFLSFFQRYILSKPPLSLDVEYDITDLLERLRSDLKRFQTFEEAQKAVEDIEAQEAVTEDDDSASSSASEEGGERDGGEDAMNTADENDGVGLDDDDVAVGFVRKATPETDEEFERDLKSLLQDYQGRRVVSLSSPSGQAPPESPAADEGPQVSVPFKMLMKKGGRDDRSRELQVPMSVSLAAHQVVQEDLEALERSKIKELVLAANVRAEQEQLAAAGVPPIRRMSDRGRAPYTYGGRRYSSSRKRR</sequence>
<dbReference type="AlphaFoldDB" id="A0A8S1J768"/>
<gene>
    <name evidence="6" type="ORF">OSTQU699_LOCUS7432</name>
</gene>
<feature type="compositionally biased region" description="Polar residues" evidence="4">
    <location>
        <begin position="427"/>
        <end position="436"/>
    </location>
</feature>
<organism evidence="6 7">
    <name type="scientific">Ostreobium quekettii</name>
    <dbReference type="NCBI Taxonomy" id="121088"/>
    <lineage>
        <taxon>Eukaryota</taxon>
        <taxon>Viridiplantae</taxon>
        <taxon>Chlorophyta</taxon>
        <taxon>core chlorophytes</taxon>
        <taxon>Ulvophyceae</taxon>
        <taxon>TCBD clade</taxon>
        <taxon>Bryopsidales</taxon>
        <taxon>Ostreobineae</taxon>
        <taxon>Ostreobiaceae</taxon>
        <taxon>Ostreobium</taxon>
    </lineage>
</organism>
<evidence type="ECO:0000256" key="2">
    <source>
        <dbReference type="ARBA" id="ARBA00022490"/>
    </source>
</evidence>
<proteinExistence type="predicted"/>
<feature type="compositionally biased region" description="Acidic residues" evidence="4">
    <location>
        <begin position="954"/>
        <end position="964"/>
    </location>
</feature>
<reference evidence="6" key="1">
    <citation type="submission" date="2020-12" db="EMBL/GenBank/DDBJ databases">
        <authorList>
            <person name="Iha C."/>
        </authorList>
    </citation>
    <scope>NUCLEOTIDE SEQUENCE</scope>
</reference>
<evidence type="ECO:0000259" key="5">
    <source>
        <dbReference type="SMART" id="SM00543"/>
    </source>
</evidence>
<evidence type="ECO:0000256" key="1">
    <source>
        <dbReference type="ARBA" id="ARBA00004496"/>
    </source>
</evidence>
<dbReference type="SUPFAM" id="SSF48371">
    <property type="entry name" value="ARM repeat"/>
    <property type="match status" value="3"/>
</dbReference>
<feature type="coiled-coil region" evidence="3">
    <location>
        <begin position="85"/>
        <end position="112"/>
    </location>
</feature>
<feature type="region of interest" description="Disordered" evidence="4">
    <location>
        <begin position="1083"/>
        <end position="1116"/>
    </location>
</feature>
<feature type="region of interest" description="Disordered" evidence="4">
    <location>
        <begin position="414"/>
        <end position="446"/>
    </location>
</feature>
<dbReference type="PANTHER" id="PTHR12839:SF7">
    <property type="entry name" value="REGULATOR OF NONSENSE TRANSCRIPTS 2"/>
    <property type="match status" value="1"/>
</dbReference>
<dbReference type="PANTHER" id="PTHR12839">
    <property type="entry name" value="NONSENSE-MEDIATED MRNA DECAY PROTEIN 2 UP-FRAMESHIFT SUPPRESSOR 2"/>
    <property type="match status" value="1"/>
</dbReference>
<dbReference type="GO" id="GO:0035145">
    <property type="term" value="C:exon-exon junction complex"/>
    <property type="evidence" value="ECO:0007669"/>
    <property type="project" value="TreeGrafter"/>
</dbReference>
<dbReference type="OrthoDB" id="27832at2759"/>
<evidence type="ECO:0000313" key="6">
    <source>
        <dbReference type="EMBL" id="CAD7702075.1"/>
    </source>
</evidence>
<keyword evidence="3" id="KW-0175">Coiled coil</keyword>
<accession>A0A8S1J768</accession>
<evidence type="ECO:0000313" key="7">
    <source>
        <dbReference type="Proteomes" id="UP000708148"/>
    </source>
</evidence>